<dbReference type="Pfam" id="PF00563">
    <property type="entry name" value="EAL"/>
    <property type="match status" value="1"/>
</dbReference>
<dbReference type="CDD" id="cd01948">
    <property type="entry name" value="EAL"/>
    <property type="match status" value="1"/>
</dbReference>
<evidence type="ECO:0000259" key="2">
    <source>
        <dbReference type="PROSITE" id="PS50110"/>
    </source>
</evidence>
<dbReference type="InterPro" id="IPR035965">
    <property type="entry name" value="PAS-like_dom_sf"/>
</dbReference>
<dbReference type="InterPro" id="IPR052155">
    <property type="entry name" value="Biofilm_reg_signaling"/>
</dbReference>
<dbReference type="InterPro" id="IPR000160">
    <property type="entry name" value="GGDEF_dom"/>
</dbReference>
<evidence type="ECO:0000313" key="7">
    <source>
        <dbReference type="EMBL" id="MFC3290904.1"/>
    </source>
</evidence>
<dbReference type="Pfam" id="PF00990">
    <property type="entry name" value="GGDEF"/>
    <property type="match status" value="1"/>
</dbReference>
<dbReference type="Proteomes" id="UP001595640">
    <property type="component" value="Unassembled WGS sequence"/>
</dbReference>
<dbReference type="InterPro" id="IPR035919">
    <property type="entry name" value="EAL_sf"/>
</dbReference>
<dbReference type="InterPro" id="IPR000700">
    <property type="entry name" value="PAS-assoc_C"/>
</dbReference>
<dbReference type="PROSITE" id="PS50883">
    <property type="entry name" value="EAL"/>
    <property type="match status" value="1"/>
</dbReference>
<sequence>MIRDGLLHVLLVDDDEDDFLITRDLLRQSESLSFEIEWAASYEEGLDALQGQRHDLVLIDYLLGAVPGTELIRQSNELGIRLPMILLTGHYDAELDAQAIELGASDYLVKGEITSGLLARSIRYAVERARSVDILAESERRYRLLFEANPEPMYIHHRETLAILAANQAACDLFGYSQQEFQEKTIPDLLAAEEHQRFDEHYEEIDEPDAPYKVGSWALQASQNRLVYADLNVHDIEFNDNPARLVMVKDVTETIEAKAEIARKEETFRQLLEDNRDAVLLLDFTGRVRYANSSAGLLFRCDYNALLQRKFDVPRHDSLFEWSALANDGSEVAVEVQRSTTEWDGETMQLLSLRDISQRKEADRQLHLLQRSIEASYNGIAIADAQAPDMPIIYVNSSFERITGYRAAEAIGKNSRFLQGADREQSGIEEIRAAFQEKREVHTVLRNFHKDGSPFWNELYIAPVRDESGLVTHYISVQSDISEQKRFESELAYNASHDVLTGLPNRSLLEDRVDQGCQLAKRSERKLAVVFIDLDGFKPINDSMGHLAGDQVLIEVARRLSQQTRPGDTVARLGGDEFVLLLPDLEREEDVLLVAESVIERIALPFHVNGVELRITASAGIAVSDGLEEEPRALIQRADLAMYKAKQHGRNSYQWYTEDLNEQVNERLTLRSDIQKALEREEFEVVYQPQVDKHGRTIVGVEALIRWNHPEKGPIPPSAFIPVAEHTGQIFPINLWVMETACRYIKRLNDQGLACPSVAVNISPMQFQRPGFAESVRSVLERTQLDASFLELEVTENALLGDAEHAILTMYKLKKLGLRIAIDDFGTGYSSLNYLKRLPIDKIKIDRSFIREIISDQHDAAIAQGIISMAHHLGLPVLAEGVETEPQFAFLKKVHCDAFQGYYFGKPMSFDALTDFLHENQSTPEKRNADSIEEDSQTLLLLDDEENILRALTRVLRREGYRIFTASRAQDAFELLAKHDVQVIISDQRMPEMNGTVFFSRVKELYPDTVRIVLSGYTDLKSVTDAINQGEIYKFLTKPWDDEQLRKEVRSAFKHYETDQAKDELPWKTH</sequence>
<feature type="domain" description="PAC" evidence="4">
    <location>
        <begin position="439"/>
        <end position="493"/>
    </location>
</feature>
<comment type="caution">
    <text evidence="7">The sequence shown here is derived from an EMBL/GenBank/DDBJ whole genome shotgun (WGS) entry which is preliminary data.</text>
</comment>
<feature type="domain" description="PAS" evidence="3">
    <location>
        <begin position="264"/>
        <end position="299"/>
    </location>
</feature>
<reference evidence="8" key="1">
    <citation type="journal article" date="2019" name="Int. J. Syst. Evol. Microbiol.">
        <title>The Global Catalogue of Microorganisms (GCM) 10K type strain sequencing project: providing services to taxonomists for standard genome sequencing and annotation.</title>
        <authorList>
            <consortium name="The Broad Institute Genomics Platform"/>
            <consortium name="The Broad Institute Genome Sequencing Center for Infectious Disease"/>
            <person name="Wu L."/>
            <person name="Ma J."/>
        </authorList>
    </citation>
    <scope>NUCLEOTIDE SEQUENCE [LARGE SCALE GENOMIC DNA]</scope>
    <source>
        <strain evidence="8">KCTC 12847</strain>
    </source>
</reference>
<feature type="domain" description="PAS" evidence="3">
    <location>
        <begin position="365"/>
        <end position="424"/>
    </location>
</feature>
<dbReference type="InterPro" id="IPR001633">
    <property type="entry name" value="EAL_dom"/>
</dbReference>
<dbReference type="InterPro" id="IPR000014">
    <property type="entry name" value="PAS"/>
</dbReference>
<dbReference type="Pfam" id="PF00072">
    <property type="entry name" value="Response_reg"/>
    <property type="match status" value="2"/>
</dbReference>
<dbReference type="PROSITE" id="PS50887">
    <property type="entry name" value="GGDEF"/>
    <property type="match status" value="1"/>
</dbReference>
<feature type="domain" description="Response regulatory" evidence="2">
    <location>
        <begin position="938"/>
        <end position="1053"/>
    </location>
</feature>
<dbReference type="Gene3D" id="3.40.50.2300">
    <property type="match status" value="2"/>
</dbReference>
<dbReference type="SMART" id="SM00267">
    <property type="entry name" value="GGDEF"/>
    <property type="match status" value="1"/>
</dbReference>
<dbReference type="InterPro" id="IPR001610">
    <property type="entry name" value="PAC"/>
</dbReference>
<dbReference type="Pfam" id="PF13188">
    <property type="entry name" value="PAS_8"/>
    <property type="match status" value="2"/>
</dbReference>
<keyword evidence="8" id="KW-1185">Reference proteome</keyword>
<dbReference type="SMART" id="SM00052">
    <property type="entry name" value="EAL"/>
    <property type="match status" value="1"/>
</dbReference>
<evidence type="ECO:0000259" key="5">
    <source>
        <dbReference type="PROSITE" id="PS50883"/>
    </source>
</evidence>
<dbReference type="Gene3D" id="3.30.450.20">
    <property type="entry name" value="PAS domain"/>
    <property type="match status" value="3"/>
</dbReference>
<organism evidence="7 8">
    <name type="scientific">Modicisalibacter luteus</name>
    <dbReference type="NCBI Taxonomy" id="453962"/>
    <lineage>
        <taxon>Bacteria</taxon>
        <taxon>Pseudomonadati</taxon>
        <taxon>Pseudomonadota</taxon>
        <taxon>Gammaproteobacteria</taxon>
        <taxon>Oceanospirillales</taxon>
        <taxon>Halomonadaceae</taxon>
        <taxon>Modicisalibacter</taxon>
    </lineage>
</organism>
<feature type="domain" description="EAL" evidence="5">
    <location>
        <begin position="667"/>
        <end position="921"/>
    </location>
</feature>
<dbReference type="SUPFAM" id="SSF55073">
    <property type="entry name" value="Nucleotide cyclase"/>
    <property type="match status" value="1"/>
</dbReference>
<feature type="modified residue" description="4-aspartylphosphate" evidence="1">
    <location>
        <position position="987"/>
    </location>
</feature>
<dbReference type="SUPFAM" id="SSF52172">
    <property type="entry name" value="CheY-like"/>
    <property type="match status" value="2"/>
</dbReference>
<protein>
    <submittedName>
        <fullName evidence="7">EAL domain-containing protein</fullName>
    </submittedName>
</protein>
<dbReference type="PROSITE" id="PS50110">
    <property type="entry name" value="RESPONSE_REGULATORY"/>
    <property type="match status" value="2"/>
</dbReference>
<dbReference type="SUPFAM" id="SSF141868">
    <property type="entry name" value="EAL domain-like"/>
    <property type="match status" value="1"/>
</dbReference>
<dbReference type="PROSITE" id="PS50112">
    <property type="entry name" value="PAS"/>
    <property type="match status" value="3"/>
</dbReference>
<dbReference type="Gene3D" id="3.20.20.450">
    <property type="entry name" value="EAL domain"/>
    <property type="match status" value="1"/>
</dbReference>
<dbReference type="InterPro" id="IPR011006">
    <property type="entry name" value="CheY-like_superfamily"/>
</dbReference>
<evidence type="ECO:0000259" key="4">
    <source>
        <dbReference type="PROSITE" id="PS50113"/>
    </source>
</evidence>
<proteinExistence type="predicted"/>
<dbReference type="CDD" id="cd00130">
    <property type="entry name" value="PAS"/>
    <property type="match status" value="2"/>
</dbReference>
<dbReference type="PANTHER" id="PTHR44757:SF2">
    <property type="entry name" value="BIOFILM ARCHITECTURE MAINTENANCE PROTEIN MBAA"/>
    <property type="match status" value="1"/>
</dbReference>
<evidence type="ECO:0000256" key="1">
    <source>
        <dbReference type="PROSITE-ProRule" id="PRU00169"/>
    </source>
</evidence>
<dbReference type="CDD" id="cd17569">
    <property type="entry name" value="REC_HupR-like"/>
    <property type="match status" value="1"/>
</dbReference>
<dbReference type="NCBIfam" id="TIGR00254">
    <property type="entry name" value="GGDEF"/>
    <property type="match status" value="1"/>
</dbReference>
<evidence type="ECO:0000313" key="8">
    <source>
        <dbReference type="Proteomes" id="UP001595640"/>
    </source>
</evidence>
<dbReference type="InterPro" id="IPR001789">
    <property type="entry name" value="Sig_transdc_resp-reg_receiver"/>
</dbReference>
<dbReference type="PANTHER" id="PTHR44757">
    <property type="entry name" value="DIGUANYLATE CYCLASE DGCP"/>
    <property type="match status" value="1"/>
</dbReference>
<dbReference type="SMART" id="SM00091">
    <property type="entry name" value="PAS"/>
    <property type="match status" value="3"/>
</dbReference>
<dbReference type="InterPro" id="IPR029787">
    <property type="entry name" value="Nucleotide_cyclase"/>
</dbReference>
<dbReference type="Pfam" id="PF13426">
    <property type="entry name" value="PAS_9"/>
    <property type="match status" value="1"/>
</dbReference>
<keyword evidence="1" id="KW-0597">Phosphoprotein</keyword>
<feature type="modified residue" description="4-aspartylphosphate" evidence="1">
    <location>
        <position position="60"/>
    </location>
</feature>
<evidence type="ECO:0000259" key="6">
    <source>
        <dbReference type="PROSITE" id="PS50887"/>
    </source>
</evidence>
<feature type="domain" description="PAS" evidence="3">
    <location>
        <begin position="138"/>
        <end position="209"/>
    </location>
</feature>
<dbReference type="EMBL" id="JBHRUH010000004">
    <property type="protein sequence ID" value="MFC3290904.1"/>
    <property type="molecule type" value="Genomic_DNA"/>
</dbReference>
<name>A0ABV7LYW5_9GAMM</name>
<feature type="domain" description="Response regulatory" evidence="2">
    <location>
        <begin position="8"/>
        <end position="125"/>
    </location>
</feature>
<evidence type="ECO:0000259" key="3">
    <source>
        <dbReference type="PROSITE" id="PS50112"/>
    </source>
</evidence>
<dbReference type="Gene3D" id="3.30.70.270">
    <property type="match status" value="1"/>
</dbReference>
<dbReference type="NCBIfam" id="TIGR00229">
    <property type="entry name" value="sensory_box"/>
    <property type="match status" value="2"/>
</dbReference>
<dbReference type="PROSITE" id="PS50113">
    <property type="entry name" value="PAC"/>
    <property type="match status" value="1"/>
</dbReference>
<dbReference type="CDD" id="cd01949">
    <property type="entry name" value="GGDEF"/>
    <property type="match status" value="1"/>
</dbReference>
<dbReference type="CDD" id="cd00156">
    <property type="entry name" value="REC"/>
    <property type="match status" value="1"/>
</dbReference>
<dbReference type="RefSeq" id="WP_019019197.1">
    <property type="nucleotide sequence ID" value="NZ_BMXD01000006.1"/>
</dbReference>
<accession>A0ABV7LYW5</accession>
<feature type="domain" description="GGDEF" evidence="6">
    <location>
        <begin position="525"/>
        <end position="658"/>
    </location>
</feature>
<dbReference type="SUPFAM" id="SSF55785">
    <property type="entry name" value="PYP-like sensor domain (PAS domain)"/>
    <property type="match status" value="3"/>
</dbReference>
<dbReference type="InterPro" id="IPR043128">
    <property type="entry name" value="Rev_trsase/Diguanyl_cyclase"/>
</dbReference>
<dbReference type="SMART" id="SM00086">
    <property type="entry name" value="PAC"/>
    <property type="match status" value="2"/>
</dbReference>
<dbReference type="SMART" id="SM00448">
    <property type="entry name" value="REC"/>
    <property type="match status" value="2"/>
</dbReference>
<gene>
    <name evidence="7" type="ORF">ACFOEI_02320</name>
</gene>